<dbReference type="STRING" id="35743.SAMN04487937_0223"/>
<proteinExistence type="predicted"/>
<gene>
    <name evidence="1" type="ORF">SAMN04487937_0223</name>
</gene>
<reference evidence="2" key="1">
    <citation type="submission" date="2016-10" db="EMBL/GenBank/DDBJ databases">
        <authorList>
            <person name="Varghese N."/>
            <person name="Submissions S."/>
        </authorList>
    </citation>
    <scope>NUCLEOTIDE SEQUENCE [LARGE SCALE GENOMIC DNA]</scope>
    <source>
        <strain evidence="2">RD 26</strain>
    </source>
</reference>
<dbReference type="EMBL" id="FOYN01000001">
    <property type="protein sequence ID" value="SFR30402.1"/>
    <property type="molecule type" value="Genomic_DNA"/>
</dbReference>
<sequence length="207" mass="21828">MADSDTAADATPVETTEWEGGFSWIAYPDEDARRASHALTTGAGVWLVDPVDVDGLDAHLREAGDVAGVVVLQDRHTRDAAAVARRHDVAVSVPEGMSLTREKLDADAEPTGSALAGSAYEVHELRLDDDWEEAVLWNDDRSTLLVPETLGTLPAFRDDGDALGVHPAVEESPQGLAEWDPGHLLVGHGTSIHEGATAALAAALGLD</sequence>
<accession>A0A1I6FKD6</accession>
<dbReference type="OrthoDB" id="169463at2157"/>
<evidence type="ECO:0000313" key="2">
    <source>
        <dbReference type="Proteomes" id="UP000198932"/>
    </source>
</evidence>
<evidence type="ECO:0000313" key="1">
    <source>
        <dbReference type="EMBL" id="SFR30402.1"/>
    </source>
</evidence>
<dbReference type="Gene3D" id="3.60.15.10">
    <property type="entry name" value="Ribonuclease Z/Hydroxyacylglutathione hydrolase-like"/>
    <property type="match status" value="1"/>
</dbReference>
<dbReference type="RefSeq" id="WP_092919595.1">
    <property type="nucleotide sequence ID" value="NZ_FOYN01000001.1"/>
</dbReference>
<organism evidence="1 2">
    <name type="scientific">Halorubrum sodomense</name>
    <dbReference type="NCBI Taxonomy" id="35743"/>
    <lineage>
        <taxon>Archaea</taxon>
        <taxon>Methanobacteriati</taxon>
        <taxon>Methanobacteriota</taxon>
        <taxon>Stenosarchaea group</taxon>
        <taxon>Halobacteria</taxon>
        <taxon>Halobacteriales</taxon>
        <taxon>Haloferacaceae</taxon>
        <taxon>Halorubrum</taxon>
    </lineage>
</organism>
<evidence type="ECO:0008006" key="3">
    <source>
        <dbReference type="Google" id="ProtNLM"/>
    </source>
</evidence>
<dbReference type="Proteomes" id="UP000198932">
    <property type="component" value="Unassembled WGS sequence"/>
</dbReference>
<protein>
    <recommendedName>
        <fullName evidence="3">Glyoxylase, beta-lactamase superfamily II</fullName>
    </recommendedName>
</protein>
<name>A0A1I6FKD6_HALSD</name>
<dbReference type="AlphaFoldDB" id="A0A1I6FKD6"/>
<dbReference type="SUPFAM" id="SSF56281">
    <property type="entry name" value="Metallo-hydrolase/oxidoreductase"/>
    <property type="match status" value="1"/>
</dbReference>
<dbReference type="InterPro" id="IPR036866">
    <property type="entry name" value="RibonucZ/Hydroxyglut_hydro"/>
</dbReference>
<keyword evidence="2" id="KW-1185">Reference proteome</keyword>